<evidence type="ECO:0000256" key="2">
    <source>
        <dbReference type="SAM" id="MobiDB-lite"/>
    </source>
</evidence>
<proteinExistence type="predicted"/>
<dbReference type="PROSITE" id="PS00892">
    <property type="entry name" value="HIT_1"/>
    <property type="match status" value="1"/>
</dbReference>
<evidence type="ECO:0000256" key="1">
    <source>
        <dbReference type="PROSITE-ProRule" id="PRU00464"/>
    </source>
</evidence>
<evidence type="ECO:0000259" key="3">
    <source>
        <dbReference type="PROSITE" id="PS51084"/>
    </source>
</evidence>
<sequence length="416" mass="44861">MRSAQLPSKLSSAAGSCKHWVVSVPNSSESYRCFCSLIDRALQPGTCYPYSVRFRLEHLLPADWSLLLGWCRRLTSCCGSFTYTSPGDISEQTESVGAVDDSEGHPAVVNAAFMHVVERCHGDFVPNNMIYHELQRRYTVYAPASPPPPEGPEDFTSFLGALQDSVCDGCLASLLEGDGNVGEDPLASQVPSLEATKHNQKVLGVGAAASMESEAHRQQGELLFNFFPHRVVVSDGIPCHSTHFVVMVNLKPVVPWHLMVVPIRCVGTLSALSAAEMEDLGHMIHLTISVLSHVLVKPAVTGTGDTSSNGGSRVERGCSPHSIGSPVPASVGGGGGFSIAIQQGELAGQTVPHLHVHVIPFDPRGKLAGEPEDEEQQRRQPPRTGAQMREETEFLRPHFVRLANEKNMRGICATCG</sequence>
<dbReference type="Gene3D" id="3.30.428.10">
    <property type="entry name" value="HIT-like"/>
    <property type="match status" value="1"/>
</dbReference>
<dbReference type="PANTHER" id="PTHR46243:SF1">
    <property type="entry name" value="BIS(5'-ADENOSYL)-TRIPHOSPHATASE"/>
    <property type="match status" value="1"/>
</dbReference>
<feature type="domain" description="HIT" evidence="3">
    <location>
        <begin position="223"/>
        <end position="369"/>
    </location>
</feature>
<dbReference type="InterPro" id="IPR051884">
    <property type="entry name" value="Bis(5'-adenosyl)-TPase_reg"/>
</dbReference>
<dbReference type="SUPFAM" id="SSF54197">
    <property type="entry name" value="HIT-like"/>
    <property type="match status" value="1"/>
</dbReference>
<dbReference type="AlphaFoldDB" id="A0A3L6L4R3"/>
<feature type="short sequence motif" description="Histidine triad motif" evidence="1">
    <location>
        <begin position="353"/>
        <end position="357"/>
    </location>
</feature>
<feature type="compositionally biased region" description="Low complexity" evidence="2">
    <location>
        <begin position="301"/>
        <end position="312"/>
    </location>
</feature>
<organism evidence="4 5">
    <name type="scientific">Trypanosoma brucei equiperdum</name>
    <dbReference type="NCBI Taxonomy" id="630700"/>
    <lineage>
        <taxon>Eukaryota</taxon>
        <taxon>Discoba</taxon>
        <taxon>Euglenozoa</taxon>
        <taxon>Kinetoplastea</taxon>
        <taxon>Metakinetoplastina</taxon>
        <taxon>Trypanosomatida</taxon>
        <taxon>Trypanosomatidae</taxon>
        <taxon>Trypanosoma</taxon>
    </lineage>
</organism>
<evidence type="ECO:0000313" key="5">
    <source>
        <dbReference type="Proteomes" id="UP000266743"/>
    </source>
</evidence>
<feature type="region of interest" description="Disordered" evidence="2">
    <location>
        <begin position="301"/>
        <end position="326"/>
    </location>
</feature>
<feature type="region of interest" description="Disordered" evidence="2">
    <location>
        <begin position="362"/>
        <end position="391"/>
    </location>
</feature>
<dbReference type="InterPro" id="IPR019808">
    <property type="entry name" value="Histidine_triad_CS"/>
</dbReference>
<gene>
    <name evidence="4" type="ORF">DPX39_080031900</name>
</gene>
<accession>A0A3L6L4R3</accession>
<protein>
    <submittedName>
        <fullName evidence="4">Bis(5'-adenosyl)-triphosphatase</fullName>
    </submittedName>
</protein>
<reference evidence="4 5" key="1">
    <citation type="submission" date="2018-09" db="EMBL/GenBank/DDBJ databases">
        <title>whole genome sequence of T. equiperdum IVM-t1 strain.</title>
        <authorList>
            <person name="Suganuma K."/>
        </authorList>
    </citation>
    <scope>NUCLEOTIDE SEQUENCE [LARGE SCALE GENOMIC DNA]</scope>
    <source>
        <strain evidence="4 5">IVM-t1</strain>
    </source>
</reference>
<dbReference type="PROSITE" id="PS51084">
    <property type="entry name" value="HIT_2"/>
    <property type="match status" value="1"/>
</dbReference>
<dbReference type="Proteomes" id="UP000266743">
    <property type="component" value="Chromosome 8"/>
</dbReference>
<dbReference type="GO" id="GO:0003824">
    <property type="term" value="F:catalytic activity"/>
    <property type="evidence" value="ECO:0007669"/>
    <property type="project" value="InterPro"/>
</dbReference>
<comment type="caution">
    <text evidence="4">The sequence shown here is derived from an EMBL/GenBank/DDBJ whole genome shotgun (WGS) entry which is preliminary data.</text>
</comment>
<name>A0A3L6L4R3_9TRYP</name>
<dbReference type="EMBL" id="QSBY01000008">
    <property type="protein sequence ID" value="RHW71098.1"/>
    <property type="molecule type" value="Genomic_DNA"/>
</dbReference>
<dbReference type="Pfam" id="PF01230">
    <property type="entry name" value="HIT"/>
    <property type="match status" value="1"/>
</dbReference>
<dbReference type="InterPro" id="IPR036265">
    <property type="entry name" value="HIT-like_sf"/>
</dbReference>
<dbReference type="PANTHER" id="PTHR46243">
    <property type="entry name" value="BIS(5'-ADENOSYL)-TRIPHOSPHATASE"/>
    <property type="match status" value="1"/>
</dbReference>
<dbReference type="InterPro" id="IPR011146">
    <property type="entry name" value="HIT-like"/>
</dbReference>
<evidence type="ECO:0000313" key="4">
    <source>
        <dbReference type="EMBL" id="RHW71098.1"/>
    </source>
</evidence>